<evidence type="ECO:0000313" key="2">
    <source>
        <dbReference type="Proteomes" id="UP000092993"/>
    </source>
</evidence>
<organism evidence="1 2">
    <name type="scientific">Grifola frondosa</name>
    <name type="common">Maitake</name>
    <name type="synonym">Polyporus frondosus</name>
    <dbReference type="NCBI Taxonomy" id="5627"/>
    <lineage>
        <taxon>Eukaryota</taxon>
        <taxon>Fungi</taxon>
        <taxon>Dikarya</taxon>
        <taxon>Basidiomycota</taxon>
        <taxon>Agaricomycotina</taxon>
        <taxon>Agaricomycetes</taxon>
        <taxon>Polyporales</taxon>
        <taxon>Grifolaceae</taxon>
        <taxon>Grifola</taxon>
    </lineage>
</organism>
<dbReference type="Proteomes" id="UP000092993">
    <property type="component" value="Unassembled WGS sequence"/>
</dbReference>
<protein>
    <submittedName>
        <fullName evidence="1">Uncharacterized protein</fullName>
    </submittedName>
</protein>
<evidence type="ECO:0000313" key="1">
    <source>
        <dbReference type="EMBL" id="OBZ78818.1"/>
    </source>
</evidence>
<proteinExistence type="predicted"/>
<keyword evidence="2" id="KW-1185">Reference proteome</keyword>
<comment type="caution">
    <text evidence="1">The sequence shown here is derived from an EMBL/GenBank/DDBJ whole genome shotgun (WGS) entry which is preliminary data.</text>
</comment>
<dbReference type="EMBL" id="LUGG01000001">
    <property type="protein sequence ID" value="OBZ78818.1"/>
    <property type="molecule type" value="Genomic_DNA"/>
</dbReference>
<gene>
    <name evidence="1" type="ORF">A0H81_01377</name>
</gene>
<dbReference type="AlphaFoldDB" id="A0A1C7MPN7"/>
<sequence>MPSNSQSSSLVPLFLFLGALLFAALTWCMVSSCLGKPIFAAFSELWNTLVMSARWNAEVELYESWFDGPRPSAQPLSPTSFLIDWTLCFVLLRWDSRHIP</sequence>
<accession>A0A1C7MPN7</accession>
<reference evidence="1 2" key="1">
    <citation type="submission" date="2016-03" db="EMBL/GenBank/DDBJ databases">
        <title>Whole genome sequencing of Grifola frondosa 9006-11.</title>
        <authorList>
            <person name="Min B."/>
            <person name="Park H."/>
            <person name="Kim J.-G."/>
            <person name="Cho H."/>
            <person name="Oh Y.-L."/>
            <person name="Kong W.-S."/>
            <person name="Choi I.-G."/>
        </authorList>
    </citation>
    <scope>NUCLEOTIDE SEQUENCE [LARGE SCALE GENOMIC DNA]</scope>
    <source>
        <strain evidence="1 2">9006-11</strain>
    </source>
</reference>
<name>A0A1C7MPN7_GRIFR</name>